<dbReference type="AlphaFoldDB" id="A0A803NVX3"/>
<accession>A0A803NVX3</accession>
<protein>
    <recommendedName>
        <fullName evidence="1">Reverse transcriptase zinc-binding domain-containing protein</fullName>
    </recommendedName>
</protein>
<evidence type="ECO:0000259" key="1">
    <source>
        <dbReference type="Pfam" id="PF13966"/>
    </source>
</evidence>
<dbReference type="EnsemblPlants" id="evm.model.02.1994">
    <property type="protein sequence ID" value="cds.evm.model.02.1994"/>
    <property type="gene ID" value="evm.TU.02.1994"/>
</dbReference>
<keyword evidence="3" id="KW-1185">Reference proteome</keyword>
<reference evidence="2" key="1">
    <citation type="submission" date="2018-11" db="EMBL/GenBank/DDBJ databases">
        <authorList>
            <person name="Grassa J C."/>
        </authorList>
    </citation>
    <scope>NUCLEOTIDE SEQUENCE [LARGE SCALE GENOMIC DNA]</scope>
</reference>
<reference evidence="2" key="2">
    <citation type="submission" date="2021-03" db="UniProtKB">
        <authorList>
            <consortium name="EnsemblPlants"/>
        </authorList>
    </citation>
    <scope>IDENTIFICATION</scope>
</reference>
<feature type="domain" description="Reverse transcriptase zinc-binding" evidence="1">
    <location>
        <begin position="81"/>
        <end position="139"/>
    </location>
</feature>
<evidence type="ECO:0000313" key="3">
    <source>
        <dbReference type="Proteomes" id="UP000596661"/>
    </source>
</evidence>
<dbReference type="Pfam" id="PF13966">
    <property type="entry name" value="zf-RVT"/>
    <property type="match status" value="1"/>
</dbReference>
<evidence type="ECO:0000313" key="2">
    <source>
        <dbReference type="EnsemblPlants" id="cds.evm.model.02.1994"/>
    </source>
</evidence>
<sequence>MVLAAGQRFLVVLSYWAAWWRWWWASFGSHHFVFEDNDRYWDLTKLRYYFDEEMCNAILAVPIDPHNHDALIWNHHHSGCFTVNSAYHLANSNFSTLGPSNPATYRRWWTTVWSSNIPPKIKHFVWKAFHHILPSNLNIFHLSPILFSRSSPPKLWCQASFPLAVIASDCQNLVHRIQKFSPDRSALSGLVAMIDPLVAFSVCCCPLHSCVYKHHSSRSAVDVLLNY</sequence>
<proteinExistence type="predicted"/>
<name>A0A803NVX3_CANSA</name>
<dbReference type="Proteomes" id="UP000596661">
    <property type="component" value="Chromosome 2"/>
</dbReference>
<dbReference type="InterPro" id="IPR026960">
    <property type="entry name" value="RVT-Znf"/>
</dbReference>
<dbReference type="EMBL" id="UZAU01000228">
    <property type="status" value="NOT_ANNOTATED_CDS"/>
    <property type="molecule type" value="Genomic_DNA"/>
</dbReference>
<organism evidence="2 3">
    <name type="scientific">Cannabis sativa</name>
    <name type="common">Hemp</name>
    <name type="synonym">Marijuana</name>
    <dbReference type="NCBI Taxonomy" id="3483"/>
    <lineage>
        <taxon>Eukaryota</taxon>
        <taxon>Viridiplantae</taxon>
        <taxon>Streptophyta</taxon>
        <taxon>Embryophyta</taxon>
        <taxon>Tracheophyta</taxon>
        <taxon>Spermatophyta</taxon>
        <taxon>Magnoliopsida</taxon>
        <taxon>eudicotyledons</taxon>
        <taxon>Gunneridae</taxon>
        <taxon>Pentapetalae</taxon>
        <taxon>rosids</taxon>
        <taxon>fabids</taxon>
        <taxon>Rosales</taxon>
        <taxon>Cannabaceae</taxon>
        <taxon>Cannabis</taxon>
    </lineage>
</organism>
<dbReference type="Gramene" id="evm.model.02.1994">
    <property type="protein sequence ID" value="cds.evm.model.02.1994"/>
    <property type="gene ID" value="evm.TU.02.1994"/>
</dbReference>